<accession>A0A0W1R7V9</accession>
<dbReference type="GO" id="GO:0005737">
    <property type="term" value="C:cytoplasm"/>
    <property type="evidence" value="ECO:0007669"/>
    <property type="project" value="TreeGrafter"/>
</dbReference>
<dbReference type="Pfam" id="PF01555">
    <property type="entry name" value="N6_N4_Mtase"/>
    <property type="match status" value="1"/>
</dbReference>
<dbReference type="Gene3D" id="3.40.50.150">
    <property type="entry name" value="Vaccinia Virus protein VP39"/>
    <property type="match status" value="1"/>
</dbReference>
<evidence type="ECO:0000256" key="8">
    <source>
        <dbReference type="RuleBase" id="RU362026"/>
    </source>
</evidence>
<dbReference type="PRINTS" id="PR00508">
    <property type="entry name" value="S21N4MTFRASE"/>
</dbReference>
<sequence length="357" mass="40610">MIEPGEVSDWMESNSANALVHGDNRDVLQEFPDSSVDCIMTSPPYWGVREYAGESTLGNEKTVQEFVDNLLSIFGELQRVLKPGGSFWLNIGDTYQDKDLTGVPWRTALAMKDRQDWILRNDVVWNKVKGNPSAASDRLRVMHEYVFHFVQQKSYFYDDDAIREQEDFKLTWKENGDVVSPTGVSGARYRRQIEGNDALTENEKQNALDALEDHLGRMENREIKDFRMVIRDEQRTTHGDSEDLSGRARELAENGFYFLRYNANGPMPENIWDIVPEDEHRDDTHCAVYPVDLCELPIKATCPEDGIVLDPFAGTGTTVVAANKHQRRGIGIDASKEYLETAESRLDSGVQMTFDTI</sequence>
<dbReference type="PROSITE" id="PS00093">
    <property type="entry name" value="N4_MTASE"/>
    <property type="match status" value="1"/>
</dbReference>
<keyword evidence="3 10" id="KW-0808">Transferase</keyword>
<gene>
    <name evidence="10" type="ORF">AUR64_17340</name>
</gene>
<dbReference type="PANTHER" id="PTHR13370">
    <property type="entry name" value="RNA METHYLASE-RELATED"/>
    <property type="match status" value="1"/>
</dbReference>
<proteinExistence type="inferred from homology"/>
<dbReference type="InterPro" id="IPR017985">
    <property type="entry name" value="MeTrfase_CN4_CS"/>
</dbReference>
<name>A0A0W1R7V9_9EURY</name>
<dbReference type="AlphaFoldDB" id="A0A0W1R7V9"/>
<evidence type="ECO:0000256" key="6">
    <source>
        <dbReference type="ARBA" id="ARBA00023125"/>
    </source>
</evidence>
<evidence type="ECO:0000256" key="5">
    <source>
        <dbReference type="ARBA" id="ARBA00022747"/>
    </source>
</evidence>
<dbReference type="OrthoDB" id="306976at2157"/>
<protein>
    <recommendedName>
        <fullName evidence="8">Type II methyltransferase</fullName>
        <ecNumber evidence="8">2.1.1.113</ecNumber>
    </recommendedName>
    <alternativeName>
        <fullName evidence="8">N-4 cytosine-specific methyltransferase</fullName>
    </alternativeName>
</protein>
<feature type="domain" description="DNA methylase N-4/N-6" evidence="9">
    <location>
        <begin position="36"/>
        <end position="343"/>
    </location>
</feature>
<comment type="caution">
    <text evidence="10">The sequence shown here is derived from an EMBL/GenBank/DDBJ whole genome shotgun (WGS) entry which is preliminary data.</text>
</comment>
<dbReference type="InterPro" id="IPR029063">
    <property type="entry name" value="SAM-dependent_MTases_sf"/>
</dbReference>
<dbReference type="GO" id="GO:0003677">
    <property type="term" value="F:DNA binding"/>
    <property type="evidence" value="ECO:0007669"/>
    <property type="project" value="UniProtKB-KW"/>
</dbReference>
<dbReference type="RefSeq" id="WP_058582683.1">
    <property type="nucleotide sequence ID" value="NZ_LOPU01000029.1"/>
</dbReference>
<dbReference type="GO" id="GO:0015667">
    <property type="term" value="F:site-specific DNA-methyltransferase (cytosine-N4-specific) activity"/>
    <property type="evidence" value="ECO:0007669"/>
    <property type="project" value="UniProtKB-EC"/>
</dbReference>
<evidence type="ECO:0000259" key="9">
    <source>
        <dbReference type="Pfam" id="PF01555"/>
    </source>
</evidence>
<dbReference type="GO" id="GO:0032259">
    <property type="term" value="P:methylation"/>
    <property type="evidence" value="ECO:0007669"/>
    <property type="project" value="UniProtKB-KW"/>
</dbReference>
<dbReference type="GO" id="GO:0009307">
    <property type="term" value="P:DNA restriction-modification system"/>
    <property type="evidence" value="ECO:0007669"/>
    <property type="project" value="UniProtKB-KW"/>
</dbReference>
<dbReference type="GO" id="GO:0008170">
    <property type="term" value="F:N-methyltransferase activity"/>
    <property type="evidence" value="ECO:0007669"/>
    <property type="project" value="InterPro"/>
</dbReference>
<organism evidence="10 11">
    <name type="scientific">Haloprofundus marisrubri</name>
    <dbReference type="NCBI Taxonomy" id="1514971"/>
    <lineage>
        <taxon>Archaea</taxon>
        <taxon>Methanobacteriati</taxon>
        <taxon>Methanobacteriota</taxon>
        <taxon>Stenosarchaea group</taxon>
        <taxon>Halobacteria</taxon>
        <taxon>Halobacteriales</taxon>
        <taxon>Haloferacaceae</taxon>
        <taxon>Haloprofundus</taxon>
    </lineage>
</organism>
<evidence type="ECO:0000313" key="11">
    <source>
        <dbReference type="Proteomes" id="UP000054387"/>
    </source>
</evidence>
<keyword evidence="4 8" id="KW-0949">S-adenosyl-L-methionine</keyword>
<keyword evidence="6" id="KW-0238">DNA-binding</keyword>
<dbReference type="EC" id="2.1.1.113" evidence="8"/>
<dbReference type="Proteomes" id="UP000054387">
    <property type="component" value="Unassembled WGS sequence"/>
</dbReference>
<dbReference type="InterPro" id="IPR002941">
    <property type="entry name" value="DNA_methylase_N4/N6"/>
</dbReference>
<comment type="catalytic activity">
    <reaction evidence="7 8">
        <text>a 2'-deoxycytidine in DNA + S-adenosyl-L-methionine = an N(4)-methyl-2'-deoxycytidine in DNA + S-adenosyl-L-homocysteine + H(+)</text>
        <dbReference type="Rhea" id="RHEA:16857"/>
        <dbReference type="Rhea" id="RHEA-COMP:11369"/>
        <dbReference type="Rhea" id="RHEA-COMP:13674"/>
        <dbReference type="ChEBI" id="CHEBI:15378"/>
        <dbReference type="ChEBI" id="CHEBI:57856"/>
        <dbReference type="ChEBI" id="CHEBI:59789"/>
        <dbReference type="ChEBI" id="CHEBI:85452"/>
        <dbReference type="ChEBI" id="CHEBI:137933"/>
        <dbReference type="EC" id="2.1.1.113"/>
    </reaction>
</comment>
<evidence type="ECO:0000256" key="3">
    <source>
        <dbReference type="ARBA" id="ARBA00022679"/>
    </source>
</evidence>
<keyword evidence="2 8" id="KW-0489">Methyltransferase</keyword>
<keyword evidence="5 8" id="KW-0680">Restriction system</keyword>
<keyword evidence="11" id="KW-1185">Reference proteome</keyword>
<reference evidence="10 11" key="1">
    <citation type="submission" date="2015-12" db="EMBL/GenBank/DDBJ databases">
        <title>Haloprofundus marisrubri gen. nov., sp. nov., an extremely halophilic archaeon isolated from the Discovery deep brine-seawater interface in the Red Sea.</title>
        <authorList>
            <person name="Zhang G."/>
            <person name="Stingl U."/>
            <person name="Rashid M."/>
        </authorList>
    </citation>
    <scope>NUCLEOTIDE SEQUENCE [LARGE SCALE GENOMIC DNA]</scope>
    <source>
        <strain evidence="10 11">SB9</strain>
    </source>
</reference>
<evidence type="ECO:0000256" key="7">
    <source>
        <dbReference type="ARBA" id="ARBA00049120"/>
    </source>
</evidence>
<comment type="similarity">
    <text evidence="1">Belongs to the N(4)/N(6)-methyltransferase family. N(4) subfamily.</text>
</comment>
<dbReference type="STRING" id="1514971.AUR64_17340"/>
<dbReference type="SUPFAM" id="SSF53335">
    <property type="entry name" value="S-adenosyl-L-methionine-dependent methyltransferases"/>
    <property type="match status" value="1"/>
</dbReference>
<evidence type="ECO:0000256" key="2">
    <source>
        <dbReference type="ARBA" id="ARBA00022603"/>
    </source>
</evidence>
<dbReference type="PANTHER" id="PTHR13370:SF24">
    <property type="entry name" value="TYPE III RESTRICTION-MODIFICATION ENZYME STYLTI MOD SUBUNIT"/>
    <property type="match status" value="1"/>
</dbReference>
<dbReference type="EMBL" id="LOPU01000029">
    <property type="protein sequence ID" value="KTG09531.1"/>
    <property type="molecule type" value="Genomic_DNA"/>
</dbReference>
<evidence type="ECO:0000313" key="10">
    <source>
        <dbReference type="EMBL" id="KTG09531.1"/>
    </source>
</evidence>
<dbReference type="InterPro" id="IPR001091">
    <property type="entry name" value="RM_Methyltransferase"/>
</dbReference>
<evidence type="ECO:0000256" key="1">
    <source>
        <dbReference type="ARBA" id="ARBA00010203"/>
    </source>
</evidence>
<evidence type="ECO:0000256" key="4">
    <source>
        <dbReference type="ARBA" id="ARBA00022691"/>
    </source>
</evidence>